<dbReference type="UniPathway" id="UPA00545">
    <property type="reaction ID" value="UER00823"/>
</dbReference>
<comment type="pathway">
    <text evidence="1 10">Glycan metabolism; pectin degradation; 2-dehydro-3-deoxy-D-gluconate from pectin: step 1/5.</text>
</comment>
<dbReference type="InterPro" id="IPR033131">
    <property type="entry name" value="Pectinesterase_Asp_AS"/>
</dbReference>
<comment type="caution">
    <text evidence="12">The sequence shown here is derived from an EMBL/GenBank/DDBJ whole genome shotgun (WGS) entry which is preliminary data.</text>
</comment>
<gene>
    <name evidence="12" type="ORF">GIB67_001317</name>
</gene>
<dbReference type="OrthoDB" id="2019149at2759"/>
<name>A0A7J7LL89_9MAGN</name>
<dbReference type="InterPro" id="IPR011050">
    <property type="entry name" value="Pectin_lyase_fold/virulence"/>
</dbReference>
<evidence type="ECO:0000259" key="11">
    <source>
        <dbReference type="Pfam" id="PF01095"/>
    </source>
</evidence>
<dbReference type="GO" id="GO:0042545">
    <property type="term" value="P:cell wall modification"/>
    <property type="evidence" value="ECO:0007669"/>
    <property type="project" value="UniProtKB-UniRule"/>
</dbReference>
<sequence length="353" mass="39791">MPLRRCFAVVFMSMIMGFGLGCNDTQWGLGLGQGFYEASVRTITVDQQGKGDFITIQSAIDSIPSNNDCWVLIYVRRGTYGEKVTIPPDKPYVALQGEGMKITTIVWEDHDDPEQSATFSSLADNFVARHISFRNSYNNYFGHNRNARTPAVAARVFGDKSSFYSCGFFGLQDTLWDVQGRHYFKSCFIEGAVDFIFGSGQSIYEKCKISVIAHNVQPVAVGFITAQARSSSTDPSAFIFKHCSVFGRGSAYLGRAWRAYSRVLFFNTFLSQVVHPQGWDAWGFTGHEGRITFAEYGCKGRGSNTSQRVKWKRKLNHDMVAKFISTSFIDKDGWLKWQMDQLFRSPPSHFTIP</sequence>
<comment type="similarity">
    <text evidence="2">Belongs to the pectinesterase family.</text>
</comment>
<keyword evidence="13" id="KW-1185">Reference proteome</keyword>
<evidence type="ECO:0000256" key="6">
    <source>
        <dbReference type="ARBA" id="ARBA00023180"/>
    </source>
</evidence>
<evidence type="ECO:0000256" key="1">
    <source>
        <dbReference type="ARBA" id="ARBA00005184"/>
    </source>
</evidence>
<feature type="active site" evidence="9">
    <location>
        <position position="194"/>
    </location>
</feature>
<dbReference type="AlphaFoldDB" id="A0A7J7LL89"/>
<feature type="chain" id="PRO_5029938781" description="Pectinesterase" evidence="10">
    <location>
        <begin position="22"/>
        <end position="353"/>
    </location>
</feature>
<organism evidence="12 13">
    <name type="scientific">Kingdonia uniflora</name>
    <dbReference type="NCBI Taxonomy" id="39325"/>
    <lineage>
        <taxon>Eukaryota</taxon>
        <taxon>Viridiplantae</taxon>
        <taxon>Streptophyta</taxon>
        <taxon>Embryophyta</taxon>
        <taxon>Tracheophyta</taxon>
        <taxon>Spermatophyta</taxon>
        <taxon>Magnoliopsida</taxon>
        <taxon>Ranunculales</taxon>
        <taxon>Circaeasteraceae</taxon>
        <taxon>Kingdonia</taxon>
    </lineage>
</organism>
<keyword evidence="4 10" id="KW-0378">Hydrolase</keyword>
<dbReference type="GO" id="GO:0045490">
    <property type="term" value="P:pectin catabolic process"/>
    <property type="evidence" value="ECO:0007669"/>
    <property type="project" value="UniProtKB-UniRule"/>
</dbReference>
<dbReference type="FunFam" id="2.160.20.10:FF:000013">
    <property type="entry name" value="Pectinesterase"/>
    <property type="match status" value="1"/>
</dbReference>
<keyword evidence="10" id="KW-0732">Signal</keyword>
<dbReference type="Proteomes" id="UP000541444">
    <property type="component" value="Unassembled WGS sequence"/>
</dbReference>
<dbReference type="GO" id="GO:0030599">
    <property type="term" value="F:pectinesterase activity"/>
    <property type="evidence" value="ECO:0007669"/>
    <property type="project" value="UniProtKB-UniRule"/>
</dbReference>
<evidence type="ECO:0000256" key="4">
    <source>
        <dbReference type="ARBA" id="ARBA00022801"/>
    </source>
</evidence>
<evidence type="ECO:0000256" key="2">
    <source>
        <dbReference type="ARBA" id="ARBA00008891"/>
    </source>
</evidence>
<evidence type="ECO:0000256" key="10">
    <source>
        <dbReference type="RuleBase" id="RU000589"/>
    </source>
</evidence>
<dbReference type="Pfam" id="PF01095">
    <property type="entry name" value="Pectinesterase"/>
    <property type="match status" value="1"/>
</dbReference>
<dbReference type="PANTHER" id="PTHR31321">
    <property type="entry name" value="ACYL-COA THIOESTER HYDROLASE YBHC-RELATED"/>
    <property type="match status" value="1"/>
</dbReference>
<evidence type="ECO:0000256" key="7">
    <source>
        <dbReference type="ARBA" id="ARBA00047928"/>
    </source>
</evidence>
<evidence type="ECO:0000256" key="3">
    <source>
        <dbReference type="ARBA" id="ARBA00013229"/>
    </source>
</evidence>
<dbReference type="InterPro" id="IPR012334">
    <property type="entry name" value="Pectin_lyas_fold"/>
</dbReference>
<comment type="catalytic activity">
    <reaction evidence="7 10">
        <text>[(1-&gt;4)-alpha-D-galacturonosyl methyl ester](n) + n H2O = [(1-&gt;4)-alpha-D-galacturonosyl](n) + n methanol + n H(+)</text>
        <dbReference type="Rhea" id="RHEA:22380"/>
        <dbReference type="Rhea" id="RHEA-COMP:14570"/>
        <dbReference type="Rhea" id="RHEA-COMP:14573"/>
        <dbReference type="ChEBI" id="CHEBI:15377"/>
        <dbReference type="ChEBI" id="CHEBI:15378"/>
        <dbReference type="ChEBI" id="CHEBI:17790"/>
        <dbReference type="ChEBI" id="CHEBI:140522"/>
        <dbReference type="ChEBI" id="CHEBI:140523"/>
        <dbReference type="EC" id="3.1.1.11"/>
    </reaction>
</comment>
<dbReference type="PROSITE" id="PS00503">
    <property type="entry name" value="PECTINESTERASE_2"/>
    <property type="match status" value="1"/>
</dbReference>
<feature type="signal peptide" evidence="10">
    <location>
        <begin position="1"/>
        <end position="21"/>
    </location>
</feature>
<evidence type="ECO:0000313" key="12">
    <source>
        <dbReference type="EMBL" id="KAF6143373.1"/>
    </source>
</evidence>
<keyword evidence="6" id="KW-0325">Glycoprotein</keyword>
<evidence type="ECO:0000313" key="13">
    <source>
        <dbReference type="Proteomes" id="UP000541444"/>
    </source>
</evidence>
<comment type="function">
    <text evidence="8">Acts in the modification of cell walls via demethylesterification of cell wall pectin.</text>
</comment>
<dbReference type="EC" id="3.1.1.11" evidence="3 10"/>
<proteinExistence type="inferred from homology"/>
<reference evidence="12 13" key="1">
    <citation type="journal article" date="2020" name="IScience">
        <title>Genome Sequencing of the Endangered Kingdonia uniflora (Circaeasteraceae, Ranunculales) Reveals Potential Mechanisms of Evolutionary Specialization.</title>
        <authorList>
            <person name="Sun Y."/>
            <person name="Deng T."/>
            <person name="Zhang A."/>
            <person name="Moore M.J."/>
            <person name="Landis J.B."/>
            <person name="Lin N."/>
            <person name="Zhang H."/>
            <person name="Zhang X."/>
            <person name="Huang J."/>
            <person name="Zhang X."/>
            <person name="Sun H."/>
            <person name="Wang H."/>
        </authorList>
    </citation>
    <scope>NUCLEOTIDE SEQUENCE [LARGE SCALE GENOMIC DNA]</scope>
    <source>
        <strain evidence="12">TB1705</strain>
        <tissue evidence="12">Leaf</tissue>
    </source>
</reference>
<accession>A0A7J7LL89</accession>
<dbReference type="PROSITE" id="PS51257">
    <property type="entry name" value="PROKAR_LIPOPROTEIN"/>
    <property type="match status" value="1"/>
</dbReference>
<dbReference type="SUPFAM" id="SSF51126">
    <property type="entry name" value="Pectin lyase-like"/>
    <property type="match status" value="1"/>
</dbReference>
<protein>
    <recommendedName>
        <fullName evidence="3 10">Pectinesterase</fullName>
        <ecNumber evidence="3 10">3.1.1.11</ecNumber>
    </recommendedName>
</protein>
<dbReference type="Gene3D" id="2.160.20.10">
    <property type="entry name" value="Single-stranded right-handed beta-helix, Pectin lyase-like"/>
    <property type="match status" value="1"/>
</dbReference>
<dbReference type="EMBL" id="JACGCM010002207">
    <property type="protein sequence ID" value="KAF6143373.1"/>
    <property type="molecule type" value="Genomic_DNA"/>
</dbReference>
<dbReference type="InterPro" id="IPR000070">
    <property type="entry name" value="Pectinesterase_cat"/>
</dbReference>
<evidence type="ECO:0000256" key="9">
    <source>
        <dbReference type="PROSITE-ProRule" id="PRU10040"/>
    </source>
</evidence>
<feature type="domain" description="Pectinesterase catalytic" evidence="11">
    <location>
        <begin position="43"/>
        <end position="331"/>
    </location>
</feature>
<evidence type="ECO:0000256" key="5">
    <source>
        <dbReference type="ARBA" id="ARBA00023085"/>
    </source>
</evidence>
<evidence type="ECO:0000256" key="8">
    <source>
        <dbReference type="ARBA" id="ARBA00057335"/>
    </source>
</evidence>
<keyword evidence="5 10" id="KW-0063">Aspartyl esterase</keyword>
<dbReference type="PANTHER" id="PTHR31321:SF76">
    <property type="entry name" value="PECTINESTERASE 10-RELATED"/>
    <property type="match status" value="1"/>
</dbReference>